<name>M7ZYB7_TRIUA</name>
<dbReference type="AlphaFoldDB" id="M7ZYB7"/>
<sequence length="75" mass="7841">MAHGLAASKRRTEGARASRGGHGSAAGLAALLREVAGDVLDAGEAENVLGRCRCRDDVGTDLVRRSSGPWRVEQL</sequence>
<gene>
    <name evidence="1" type="ORF">TRIUR3_28467</name>
</gene>
<reference evidence="1" key="1">
    <citation type="journal article" date="2013" name="Nature">
        <title>Draft genome of the wheat A-genome progenitor Triticum urartu.</title>
        <authorList>
            <person name="Ling H.Q."/>
            <person name="Zhao S."/>
            <person name="Liu D."/>
            <person name="Wang J."/>
            <person name="Sun H."/>
            <person name="Zhang C."/>
            <person name="Fan H."/>
            <person name="Li D."/>
            <person name="Dong L."/>
            <person name="Tao Y."/>
            <person name="Gao C."/>
            <person name="Wu H."/>
            <person name="Li Y."/>
            <person name="Cui Y."/>
            <person name="Guo X."/>
            <person name="Zheng S."/>
            <person name="Wang B."/>
            <person name="Yu K."/>
            <person name="Liang Q."/>
            <person name="Yang W."/>
            <person name="Lou X."/>
            <person name="Chen J."/>
            <person name="Feng M."/>
            <person name="Jian J."/>
            <person name="Zhang X."/>
            <person name="Luo G."/>
            <person name="Jiang Y."/>
            <person name="Liu J."/>
            <person name="Wang Z."/>
            <person name="Sha Y."/>
            <person name="Zhang B."/>
            <person name="Wu H."/>
            <person name="Tang D."/>
            <person name="Shen Q."/>
            <person name="Xue P."/>
            <person name="Zou S."/>
            <person name="Wang X."/>
            <person name="Liu X."/>
            <person name="Wang F."/>
            <person name="Yang Y."/>
            <person name="An X."/>
            <person name="Dong Z."/>
            <person name="Zhang K."/>
            <person name="Zhang X."/>
            <person name="Luo M.C."/>
            <person name="Dvorak J."/>
            <person name="Tong Y."/>
            <person name="Wang J."/>
            <person name="Yang H."/>
            <person name="Li Z."/>
            <person name="Wang D."/>
            <person name="Zhang A."/>
            <person name="Wang J."/>
        </authorList>
    </citation>
    <scope>NUCLEOTIDE SEQUENCE</scope>
</reference>
<organism evidence="1">
    <name type="scientific">Triticum urartu</name>
    <name type="common">Red wild einkorn</name>
    <name type="synonym">Crithodium urartu</name>
    <dbReference type="NCBI Taxonomy" id="4572"/>
    <lineage>
        <taxon>Eukaryota</taxon>
        <taxon>Viridiplantae</taxon>
        <taxon>Streptophyta</taxon>
        <taxon>Embryophyta</taxon>
        <taxon>Tracheophyta</taxon>
        <taxon>Spermatophyta</taxon>
        <taxon>Magnoliopsida</taxon>
        <taxon>Liliopsida</taxon>
        <taxon>Poales</taxon>
        <taxon>Poaceae</taxon>
        <taxon>BOP clade</taxon>
        <taxon>Pooideae</taxon>
        <taxon>Triticodae</taxon>
        <taxon>Triticeae</taxon>
        <taxon>Triticinae</taxon>
        <taxon>Triticum</taxon>
    </lineage>
</organism>
<accession>M7ZYB7</accession>
<dbReference type="EMBL" id="KD053695">
    <property type="protein sequence ID" value="EMS64656.1"/>
    <property type="molecule type" value="Genomic_DNA"/>
</dbReference>
<evidence type="ECO:0000313" key="1">
    <source>
        <dbReference type="EMBL" id="EMS64656.1"/>
    </source>
</evidence>
<proteinExistence type="predicted"/>
<protein>
    <submittedName>
        <fullName evidence="1">Uncharacterized protein</fullName>
    </submittedName>
</protein>